<reference evidence="3 4" key="1">
    <citation type="journal article" date="2012" name="Proc. Natl. Acad. Sci. U.S.A.">
        <title>Comparative genomics of Ceriporiopsis subvermispora and Phanerochaete chrysosporium provide insight into selective ligninolysis.</title>
        <authorList>
            <person name="Fernandez-Fueyo E."/>
            <person name="Ruiz-Duenas F.J."/>
            <person name="Ferreira P."/>
            <person name="Floudas D."/>
            <person name="Hibbett D.S."/>
            <person name="Canessa P."/>
            <person name="Larrondo L.F."/>
            <person name="James T.Y."/>
            <person name="Seelenfreund D."/>
            <person name="Lobos S."/>
            <person name="Polanco R."/>
            <person name="Tello M."/>
            <person name="Honda Y."/>
            <person name="Watanabe T."/>
            <person name="Watanabe T."/>
            <person name="Ryu J.S."/>
            <person name="Kubicek C.P."/>
            <person name="Schmoll M."/>
            <person name="Gaskell J."/>
            <person name="Hammel K.E."/>
            <person name="St John F.J."/>
            <person name="Vanden Wymelenberg A."/>
            <person name="Sabat G."/>
            <person name="Splinter BonDurant S."/>
            <person name="Syed K."/>
            <person name="Yadav J.S."/>
            <person name="Doddapaneni H."/>
            <person name="Subramanian V."/>
            <person name="Lavin J.L."/>
            <person name="Oguiza J.A."/>
            <person name="Perez G."/>
            <person name="Pisabarro A.G."/>
            <person name="Ramirez L."/>
            <person name="Santoyo F."/>
            <person name="Master E."/>
            <person name="Coutinho P.M."/>
            <person name="Henrissat B."/>
            <person name="Lombard V."/>
            <person name="Magnuson J.K."/>
            <person name="Kuees U."/>
            <person name="Hori C."/>
            <person name="Igarashi K."/>
            <person name="Samejima M."/>
            <person name="Held B.W."/>
            <person name="Barry K.W."/>
            <person name="LaButti K.M."/>
            <person name="Lapidus A."/>
            <person name="Lindquist E.A."/>
            <person name="Lucas S.M."/>
            <person name="Riley R."/>
            <person name="Salamov A.A."/>
            <person name="Hoffmeister D."/>
            <person name="Schwenk D."/>
            <person name="Hadar Y."/>
            <person name="Yarden O."/>
            <person name="de Vries R.P."/>
            <person name="Wiebenga A."/>
            <person name="Stenlid J."/>
            <person name="Eastwood D."/>
            <person name="Grigoriev I.V."/>
            <person name="Berka R.M."/>
            <person name="Blanchette R.A."/>
            <person name="Kersten P."/>
            <person name="Martinez A.T."/>
            <person name="Vicuna R."/>
            <person name="Cullen D."/>
        </authorList>
    </citation>
    <scope>NUCLEOTIDE SEQUENCE [LARGE SCALE GENOMIC DNA]</scope>
    <source>
        <strain evidence="3 4">B</strain>
    </source>
</reference>
<dbReference type="Proteomes" id="UP000016930">
    <property type="component" value="Unassembled WGS sequence"/>
</dbReference>
<name>M2QV49_CERS8</name>
<organism evidence="3 4">
    <name type="scientific">Ceriporiopsis subvermispora (strain B)</name>
    <name type="common">White-rot fungus</name>
    <name type="synonym">Gelatoporia subvermispora</name>
    <dbReference type="NCBI Taxonomy" id="914234"/>
    <lineage>
        <taxon>Eukaryota</taxon>
        <taxon>Fungi</taxon>
        <taxon>Dikarya</taxon>
        <taxon>Basidiomycota</taxon>
        <taxon>Agaricomycotina</taxon>
        <taxon>Agaricomycetes</taxon>
        <taxon>Polyporales</taxon>
        <taxon>Gelatoporiaceae</taxon>
        <taxon>Gelatoporia</taxon>
    </lineage>
</organism>
<dbReference type="InterPro" id="IPR036361">
    <property type="entry name" value="SAP_dom_sf"/>
</dbReference>
<dbReference type="PROSITE" id="PS50800">
    <property type="entry name" value="SAP"/>
    <property type="match status" value="1"/>
</dbReference>
<feature type="domain" description="SAP" evidence="2">
    <location>
        <begin position="8"/>
        <end position="42"/>
    </location>
</feature>
<evidence type="ECO:0000256" key="1">
    <source>
        <dbReference type="SAM" id="MobiDB-lite"/>
    </source>
</evidence>
<accession>M2QV49</accession>
<evidence type="ECO:0000259" key="2">
    <source>
        <dbReference type="PROSITE" id="PS50800"/>
    </source>
</evidence>
<dbReference type="AlphaFoldDB" id="M2QV49"/>
<feature type="compositionally biased region" description="Basic residues" evidence="1">
    <location>
        <begin position="146"/>
        <end position="155"/>
    </location>
</feature>
<keyword evidence="4" id="KW-1185">Reference proteome</keyword>
<proteinExistence type="predicted"/>
<gene>
    <name evidence="3" type="ORF">CERSUDRAFT_115833</name>
</gene>
<feature type="region of interest" description="Disordered" evidence="1">
    <location>
        <begin position="42"/>
        <end position="155"/>
    </location>
</feature>
<evidence type="ECO:0000313" key="3">
    <source>
        <dbReference type="EMBL" id="EMD35930.1"/>
    </source>
</evidence>
<protein>
    <recommendedName>
        <fullName evidence="2">SAP domain-containing protein</fullName>
    </recommendedName>
</protein>
<dbReference type="SUPFAM" id="SSF68906">
    <property type="entry name" value="SAP domain"/>
    <property type="match status" value="1"/>
</dbReference>
<dbReference type="HOGENOM" id="CLU_1695269_0_0_1"/>
<evidence type="ECO:0000313" key="4">
    <source>
        <dbReference type="Proteomes" id="UP000016930"/>
    </source>
</evidence>
<dbReference type="EMBL" id="KB445799">
    <property type="protein sequence ID" value="EMD35930.1"/>
    <property type="molecule type" value="Genomic_DNA"/>
</dbReference>
<dbReference type="SMART" id="SM00513">
    <property type="entry name" value="SAP"/>
    <property type="match status" value="1"/>
</dbReference>
<dbReference type="OrthoDB" id="3892913at2759"/>
<dbReference type="STRING" id="914234.M2QV49"/>
<dbReference type="InterPro" id="IPR003034">
    <property type="entry name" value="SAP_dom"/>
</dbReference>
<sequence length="155" mass="17064">MSESHMPWESLKAETLRSIHRDLGLPFTGKRDDMVERLKEIEVNGLETASEEDAPEPMPPRVRRKSDRALATEEPSLQGSPSRLSGRKPTRQNGAEVAAPAARTSRKRGAAKAVFDGVDVPATRLKRRSLGRDADGVKTRGTKQGVRTRRGKARA</sequence>